<reference evidence="1 2" key="1">
    <citation type="journal article" date="2022" name="Environ. Microbiol. Rep.">
        <title>Eco-phylogenetic analyses reveal divergent evolution of vitamin B12 metabolism in the marine bacterial family 'Psychromonadaceae'.</title>
        <authorList>
            <person name="Jin X."/>
            <person name="Yang Y."/>
            <person name="Cao H."/>
            <person name="Gao B."/>
            <person name="Zhao Z."/>
        </authorList>
    </citation>
    <scope>NUCLEOTIDE SEQUENCE [LARGE SCALE GENOMIC DNA]</scope>
    <source>
        <strain evidence="1 2">MKS20</strain>
    </source>
</reference>
<name>A0ABS8W6B5_9GAMM</name>
<evidence type="ECO:0000313" key="1">
    <source>
        <dbReference type="EMBL" id="MCE2594534.1"/>
    </source>
</evidence>
<dbReference type="NCBIfam" id="TIGR03853">
    <property type="entry name" value="matur_matur"/>
    <property type="match status" value="1"/>
</dbReference>
<comment type="caution">
    <text evidence="1">The sequence shown here is derived from an EMBL/GenBank/DDBJ whole genome shotgun (WGS) entry which is preliminary data.</text>
</comment>
<evidence type="ECO:0000313" key="2">
    <source>
        <dbReference type="Proteomes" id="UP001201273"/>
    </source>
</evidence>
<dbReference type="InterPro" id="IPR019620">
    <property type="entry name" value="Metal-bd_prot_put"/>
</dbReference>
<gene>
    <name evidence="1" type="ORF">K6Y31_06875</name>
</gene>
<dbReference type="Proteomes" id="UP001201273">
    <property type="component" value="Unassembled WGS sequence"/>
</dbReference>
<dbReference type="Pfam" id="PF10678">
    <property type="entry name" value="DUF2492"/>
    <property type="match status" value="1"/>
</dbReference>
<keyword evidence="2" id="KW-1185">Reference proteome</keyword>
<organism evidence="1 2">
    <name type="scientific">Motilimonas cestriensis</name>
    <dbReference type="NCBI Taxonomy" id="2742685"/>
    <lineage>
        <taxon>Bacteria</taxon>
        <taxon>Pseudomonadati</taxon>
        <taxon>Pseudomonadota</taxon>
        <taxon>Gammaproteobacteria</taxon>
        <taxon>Alteromonadales</taxon>
        <taxon>Alteromonadales genera incertae sedis</taxon>
        <taxon>Motilimonas</taxon>
    </lineage>
</organism>
<dbReference type="EMBL" id="JAIMJA010000005">
    <property type="protein sequence ID" value="MCE2594534.1"/>
    <property type="molecule type" value="Genomic_DNA"/>
</dbReference>
<proteinExistence type="predicted"/>
<accession>A0ABS8W6B5</accession>
<protein>
    <submittedName>
        <fullName evidence="1">YecH family protein</fullName>
    </submittedName>
</protein>
<dbReference type="RefSeq" id="WP_233052071.1">
    <property type="nucleotide sequence ID" value="NZ_JAIMJA010000005.1"/>
</dbReference>
<sequence length="81" mass="8885">MSNNVHVHDILNLMEASQATYNNESLAAALNQAFGEQAQYRSCKVQGMNVVEAIEFLKNKGKFEGSESAFKKAAGHCCSHH</sequence>